<dbReference type="AlphaFoldDB" id="A0A2N0ZE47"/>
<evidence type="ECO:0000256" key="2">
    <source>
        <dbReference type="ARBA" id="ARBA00006683"/>
    </source>
</evidence>
<evidence type="ECO:0000256" key="4">
    <source>
        <dbReference type="ARBA" id="ARBA00022692"/>
    </source>
</evidence>
<organism evidence="9 10">
    <name type="scientific">Cytobacillus horneckiae</name>
    <dbReference type="NCBI Taxonomy" id="549687"/>
    <lineage>
        <taxon>Bacteria</taxon>
        <taxon>Bacillati</taxon>
        <taxon>Bacillota</taxon>
        <taxon>Bacilli</taxon>
        <taxon>Bacillales</taxon>
        <taxon>Bacillaceae</taxon>
        <taxon>Cytobacillus</taxon>
    </lineage>
</organism>
<reference evidence="9 10" key="1">
    <citation type="journal article" date="2010" name="Int. J. Syst. Evol. Microbiol.">
        <title>Bacillus horneckiae sp. nov., isolated from a spacecraft-assembly clean room.</title>
        <authorList>
            <person name="Vaishampayan P."/>
            <person name="Probst A."/>
            <person name="Krishnamurthi S."/>
            <person name="Ghosh S."/>
            <person name="Osman S."/>
            <person name="McDowall A."/>
            <person name="Ruckmani A."/>
            <person name="Mayilraj S."/>
            <person name="Venkateswaran K."/>
        </authorList>
    </citation>
    <scope>NUCLEOTIDE SEQUENCE [LARGE SCALE GENOMIC DNA]</scope>
    <source>
        <strain evidence="10">1PO1SC</strain>
    </source>
</reference>
<evidence type="ECO:0000256" key="1">
    <source>
        <dbReference type="ARBA" id="ARBA00004651"/>
    </source>
</evidence>
<dbReference type="RefSeq" id="WP_066190762.1">
    <property type="nucleotide sequence ID" value="NZ_JARMMB010000032.1"/>
</dbReference>
<evidence type="ECO:0000256" key="7">
    <source>
        <dbReference type="SAM" id="Phobius"/>
    </source>
</evidence>
<evidence type="ECO:0000313" key="10">
    <source>
        <dbReference type="Proteomes" id="UP000233343"/>
    </source>
</evidence>
<keyword evidence="4 7" id="KW-0812">Transmembrane</keyword>
<feature type="transmembrane region" description="Helical" evidence="7">
    <location>
        <begin position="27"/>
        <end position="44"/>
    </location>
</feature>
<name>A0A2N0ZE47_9BACI</name>
<dbReference type="EMBL" id="PISD01000036">
    <property type="protein sequence ID" value="PKG27778.1"/>
    <property type="molecule type" value="Genomic_DNA"/>
</dbReference>
<protein>
    <submittedName>
        <fullName evidence="9">Capsular biosynthesis protein</fullName>
    </submittedName>
</protein>
<dbReference type="GO" id="GO:0005886">
    <property type="term" value="C:plasma membrane"/>
    <property type="evidence" value="ECO:0007669"/>
    <property type="project" value="UniProtKB-SubCell"/>
</dbReference>
<dbReference type="PANTHER" id="PTHR32309">
    <property type="entry name" value="TYROSINE-PROTEIN KINASE"/>
    <property type="match status" value="1"/>
</dbReference>
<keyword evidence="3" id="KW-1003">Cell membrane</keyword>
<proteinExistence type="inferred from homology"/>
<keyword evidence="6 7" id="KW-0472">Membrane</keyword>
<dbReference type="InterPro" id="IPR003856">
    <property type="entry name" value="LPS_length_determ_N"/>
</dbReference>
<dbReference type="GO" id="GO:0004713">
    <property type="term" value="F:protein tyrosine kinase activity"/>
    <property type="evidence" value="ECO:0007669"/>
    <property type="project" value="TreeGrafter"/>
</dbReference>
<keyword evidence="5 7" id="KW-1133">Transmembrane helix</keyword>
<accession>A0A2N0ZE47</accession>
<feature type="domain" description="Polysaccharide chain length determinant N-terminal" evidence="8">
    <location>
        <begin position="13"/>
        <end position="87"/>
    </location>
</feature>
<gene>
    <name evidence="9" type="ORF">CWS20_16925</name>
</gene>
<dbReference type="Pfam" id="PF02706">
    <property type="entry name" value="Wzz"/>
    <property type="match status" value="1"/>
</dbReference>
<evidence type="ECO:0000259" key="8">
    <source>
        <dbReference type="Pfam" id="PF02706"/>
    </source>
</evidence>
<comment type="similarity">
    <text evidence="2">Belongs to the CpsC/CapA family.</text>
</comment>
<feature type="transmembrane region" description="Helical" evidence="7">
    <location>
        <begin position="168"/>
        <end position="189"/>
    </location>
</feature>
<keyword evidence="10" id="KW-1185">Reference proteome</keyword>
<evidence type="ECO:0000256" key="3">
    <source>
        <dbReference type="ARBA" id="ARBA00022475"/>
    </source>
</evidence>
<evidence type="ECO:0000256" key="6">
    <source>
        <dbReference type="ARBA" id="ARBA00023136"/>
    </source>
</evidence>
<dbReference type="InterPro" id="IPR050445">
    <property type="entry name" value="Bact_polysacc_biosynth/exp"/>
</dbReference>
<comment type="subcellular location">
    <subcellularLocation>
        <location evidence="1">Cell membrane</location>
        <topology evidence="1">Multi-pass membrane protein</topology>
    </subcellularLocation>
</comment>
<dbReference type="Proteomes" id="UP000233343">
    <property type="component" value="Unassembled WGS sequence"/>
</dbReference>
<evidence type="ECO:0000256" key="5">
    <source>
        <dbReference type="ARBA" id="ARBA00022989"/>
    </source>
</evidence>
<evidence type="ECO:0000313" key="9">
    <source>
        <dbReference type="EMBL" id="PKG27778.1"/>
    </source>
</evidence>
<comment type="caution">
    <text evidence="9">The sequence shown here is derived from an EMBL/GenBank/DDBJ whole genome shotgun (WGS) entry which is preliminary data.</text>
</comment>
<sequence length="242" mass="26882">MSRFTDDLKGAKEINLYELYKVIKKRFWVAILFTVLAGAAAYTYSSLNKTTPLYQSSTNIIIGAEAAYRNTLQVIIKDTIVLEKVIEQLDLATTSDGLANNITVESIDDTQVVKITVTDTDPSRAANIANKTADVFISEIPKIMDFEDVRVLSEATLNAIPINESNQIPIMVMASIFGFAAGIGLIFLLDSLDDTIKSEREIERLLEVQIIGTVSKIDNKNLRKKQSKRAVTENRGETIEME</sequence>
<dbReference type="PANTHER" id="PTHR32309:SF13">
    <property type="entry name" value="FERRIC ENTEROBACTIN TRANSPORT PROTEIN FEPE"/>
    <property type="match status" value="1"/>
</dbReference>